<gene>
    <name evidence="2" type="ORF">TPC1_17160</name>
</gene>
<dbReference type="Gene3D" id="3.80.10.10">
    <property type="entry name" value="Ribonuclease Inhibitor"/>
    <property type="match status" value="2"/>
</dbReference>
<dbReference type="SUPFAM" id="SSF52058">
    <property type="entry name" value="L domain-like"/>
    <property type="match status" value="1"/>
</dbReference>
<dbReference type="EMBL" id="GDID01005333">
    <property type="protein sequence ID" value="JAP91273.1"/>
    <property type="molecule type" value="Transcribed_RNA"/>
</dbReference>
<protein>
    <submittedName>
        <fullName evidence="2">Uncharacterized protein</fullName>
    </submittedName>
</protein>
<dbReference type="PANTHER" id="PTHR24373">
    <property type="entry name" value="SLIT RELATED LEUCINE-RICH REPEAT NEURONAL PROTEIN"/>
    <property type="match status" value="1"/>
</dbReference>
<name>A0A146K314_9EUKA</name>
<sequence>LDKHKFAFCATLFKFQDDSVKFVPKFLILNSSKLLSHLELLSEVESVINKYSHPDDQNYQIVKNQLTPTGGDYRNCGLLQTNSVDLSCSNVDLSFNLLNQFSVKSPAIKKLSLAYNLVLSSVELDCPCLEELDISFTNINPVQFLTNLSPATKLSLTKLNAFGVEIPFNLLRNQLKSLQLFNNLKVAFQKVDFQHCLVDIFDLSFQKCRQSTEQQIWDFSNQPMLSVPLQIIKSKFCQKLSLRNCHFFQVQNLKLGLVELDLSNTFCQVEDVLGLKLQITALNVTNCSTKADVWEQNQIKSFICDFVSNPQQILALVSKWSQLALFSCQQLLEYENQYNIDLIKMMLKNSPQLQSLNTFSDCFNAGSYFLTELEQYNGIVVSKKAQMQNIDGITKQITLQLIEQVGIWQNNNLTLTGVMLQQAASQMDQPNILQLSLAENRIKTAAIPFSNLVSLDLSRNQIQDPFSTDYASKTLQELNLSYNPISLLKKPSQAPFLPQLVKLDLSGTKQCRALQSQTFSFVPQLKILIMNDCQFINISNEALSGLKSLTELRLKNSNLRNLDILDALTKTKTLSILDISQNKIQQLAVAMGKLEYFKLKELWVEGNGFCRGNYYEVIVEDQLNYIEKIDGQVVLEEVKEKIRDEIRKREEENAEKYTMVGMTQVIK</sequence>
<reference evidence="2" key="1">
    <citation type="submission" date="2015-07" db="EMBL/GenBank/DDBJ databases">
        <title>Adaptation to a free-living lifestyle via gene acquisitions in the diplomonad Trepomonas sp. PC1.</title>
        <authorList>
            <person name="Xu F."/>
            <person name="Jerlstrom-Hultqvist J."/>
            <person name="Kolisko M."/>
            <person name="Simpson A.G.B."/>
            <person name="Roger A.J."/>
            <person name="Svard S.G."/>
            <person name="Andersson J.O."/>
        </authorList>
    </citation>
    <scope>NUCLEOTIDE SEQUENCE</scope>
    <source>
        <strain evidence="2">PC1</strain>
    </source>
</reference>
<keyword evidence="1" id="KW-0732">Signal</keyword>
<dbReference type="AlphaFoldDB" id="A0A146K314"/>
<dbReference type="InterPro" id="IPR050328">
    <property type="entry name" value="Dev_Immune_Receptor"/>
</dbReference>
<dbReference type="SUPFAM" id="SSF52047">
    <property type="entry name" value="RNI-like"/>
    <property type="match status" value="1"/>
</dbReference>
<dbReference type="InterPro" id="IPR032675">
    <property type="entry name" value="LRR_dom_sf"/>
</dbReference>
<evidence type="ECO:0000313" key="2">
    <source>
        <dbReference type="EMBL" id="JAP91273.1"/>
    </source>
</evidence>
<organism evidence="2">
    <name type="scientific">Trepomonas sp. PC1</name>
    <dbReference type="NCBI Taxonomy" id="1076344"/>
    <lineage>
        <taxon>Eukaryota</taxon>
        <taxon>Metamonada</taxon>
        <taxon>Diplomonadida</taxon>
        <taxon>Hexamitidae</taxon>
        <taxon>Hexamitinae</taxon>
        <taxon>Trepomonas</taxon>
    </lineage>
</organism>
<proteinExistence type="predicted"/>
<evidence type="ECO:0000256" key="1">
    <source>
        <dbReference type="ARBA" id="ARBA00022729"/>
    </source>
</evidence>
<feature type="non-terminal residue" evidence="2">
    <location>
        <position position="1"/>
    </location>
</feature>
<feature type="non-terminal residue" evidence="2">
    <location>
        <position position="667"/>
    </location>
</feature>
<accession>A0A146K314</accession>
<dbReference type="PANTHER" id="PTHR24373:SF275">
    <property type="entry name" value="TIR DOMAIN-CONTAINING PROTEIN"/>
    <property type="match status" value="1"/>
</dbReference>